<dbReference type="SUPFAM" id="SSF161070">
    <property type="entry name" value="SNF-like"/>
    <property type="match status" value="1"/>
</dbReference>
<feature type="transmembrane region" description="Helical" evidence="11">
    <location>
        <begin position="213"/>
        <end position="231"/>
    </location>
</feature>
<evidence type="ECO:0000256" key="11">
    <source>
        <dbReference type="SAM" id="Phobius"/>
    </source>
</evidence>
<dbReference type="AlphaFoldDB" id="A0A914W806"/>
<comment type="similarity">
    <text evidence="9">Belongs to the sodium:neurotransmitter symporter (SNF) (TC 2.A.22) family.</text>
</comment>
<sequence>MATETAIIDGKKVKKREQWDGKLDFVLSCLGYAVGLGSIWRFPYLCGRNGGAAFVIAYIILMLFAGLPTFYMEMVIGQYTSLTPHLLYSRMSPLFTGIGYCMVAISVYTAMYYQLIVTWSMFYLAASVPGIWTDLPWHFCNNTWNDEYCFDDKTDRYCNSTNTTYFKGTCWQNNSVLLGKNISADLRETASKQYNRHILNEGTGIDDIGWPKWDLTLTLFIAWVMIFLMMVKGVKWSGKVVYVTSTFPYIFLCILMVRGNLLDGSGDGVDFFIKPNWSRMLETGPWVDAAQQTFFSLSLGGGGLTTLASYNSFNNNLMYDTLIVVFGTLIFALMGGFTVFPMLGYIAKTIYPHWPAQQRVNKLAESGTTLVFVTYPDALDRMPAAWVWCILFFFMLFLLGIDTELVMVEVQVTAIVDTFPSLRKTRRKAIVVALTCFVGFLGGVLLCTPIGSYLVTLLDNYAGGLTLLIACFIEIIMISYIYGYKRLIENIKEMMGAPTSLFQRLIGYPVNPFYWICWIFVTPVMLGATIVAMFVSTERTKQGDYVFPLWADLVGWGILISCNIWIPIVAIYRAVRVRNWRKLTRPTAKWGCRAHTIDAGENQLEVAAGDNNTMPFQQDIKLNGQKKGSANDLGEGSGRRVHPHQAVDRISMPPGPEASPNRSPFVVSGISPNDVENLRDYHMQHAYTGPMHNGARRDIISRF</sequence>
<dbReference type="GO" id="GO:0046872">
    <property type="term" value="F:metal ion binding"/>
    <property type="evidence" value="ECO:0007669"/>
    <property type="project" value="UniProtKB-KW"/>
</dbReference>
<evidence type="ECO:0000256" key="3">
    <source>
        <dbReference type="ARBA" id="ARBA00022692"/>
    </source>
</evidence>
<proteinExistence type="inferred from homology"/>
<keyword evidence="7" id="KW-0479">Metal-binding</keyword>
<dbReference type="WBParaSite" id="PSAMB.scaffold3217size19219.g20783.t1">
    <property type="protein sequence ID" value="PSAMB.scaffold3217size19219.g20783.t1"/>
    <property type="gene ID" value="PSAMB.scaffold3217size19219.g20783"/>
</dbReference>
<evidence type="ECO:0000313" key="12">
    <source>
        <dbReference type="Proteomes" id="UP000887566"/>
    </source>
</evidence>
<dbReference type="PROSITE" id="PS50267">
    <property type="entry name" value="NA_NEUROTRAN_SYMP_3"/>
    <property type="match status" value="1"/>
</dbReference>
<dbReference type="PANTHER" id="PTHR11616:SF240">
    <property type="entry name" value="BLOATED TUBULES, ISOFORM B-RELATED"/>
    <property type="match status" value="1"/>
</dbReference>
<evidence type="ECO:0000256" key="2">
    <source>
        <dbReference type="ARBA" id="ARBA00022448"/>
    </source>
</evidence>
<evidence type="ECO:0000256" key="4">
    <source>
        <dbReference type="ARBA" id="ARBA00022847"/>
    </source>
</evidence>
<name>A0A914W806_9BILA</name>
<feature type="transmembrane region" description="Helical" evidence="11">
    <location>
        <begin position="513"/>
        <end position="534"/>
    </location>
</feature>
<feature type="transmembrane region" description="Helical" evidence="11">
    <location>
        <begin position="322"/>
        <end position="347"/>
    </location>
</feature>
<feature type="binding site" evidence="7">
    <location>
        <position position="33"/>
    </location>
    <ligand>
        <name>Na(+)</name>
        <dbReference type="ChEBI" id="CHEBI:29101"/>
        <label>1</label>
    </ligand>
</feature>
<dbReference type="PROSITE" id="PS00610">
    <property type="entry name" value="NA_NEUROTRAN_SYMP_1"/>
    <property type="match status" value="1"/>
</dbReference>
<dbReference type="NCBIfam" id="NF037979">
    <property type="entry name" value="Na_transp"/>
    <property type="match status" value="1"/>
</dbReference>
<evidence type="ECO:0000313" key="13">
    <source>
        <dbReference type="WBParaSite" id="PSAMB.scaffold3217size19219.g20783.t1"/>
    </source>
</evidence>
<dbReference type="Pfam" id="PF00209">
    <property type="entry name" value="SNF"/>
    <property type="match status" value="1"/>
</dbReference>
<evidence type="ECO:0000256" key="7">
    <source>
        <dbReference type="PIRSR" id="PIRSR600175-1"/>
    </source>
</evidence>
<keyword evidence="3 9" id="KW-0812">Transmembrane</keyword>
<feature type="transmembrane region" description="Helical" evidence="11">
    <location>
        <begin position="289"/>
        <end position="310"/>
    </location>
</feature>
<feature type="binding site" evidence="7">
    <location>
        <position position="399"/>
    </location>
    <ligand>
        <name>Na(+)</name>
        <dbReference type="ChEBI" id="CHEBI:29101"/>
        <label>1</label>
    </ligand>
</feature>
<keyword evidence="5 11" id="KW-1133">Transmembrane helix</keyword>
<dbReference type="GO" id="GO:0015375">
    <property type="term" value="F:glycine:sodium symporter activity"/>
    <property type="evidence" value="ECO:0007669"/>
    <property type="project" value="TreeGrafter"/>
</dbReference>
<feature type="transmembrane region" description="Helical" evidence="11">
    <location>
        <begin position="21"/>
        <end position="40"/>
    </location>
</feature>
<feature type="transmembrane region" description="Helical" evidence="11">
    <location>
        <begin position="461"/>
        <end position="482"/>
    </location>
</feature>
<feature type="binding site" evidence="7">
    <location>
        <position position="296"/>
    </location>
    <ligand>
        <name>Na(+)</name>
        <dbReference type="ChEBI" id="CHEBI:29101"/>
        <label>1</label>
    </ligand>
</feature>
<evidence type="ECO:0000256" key="1">
    <source>
        <dbReference type="ARBA" id="ARBA00004141"/>
    </source>
</evidence>
<dbReference type="InterPro" id="IPR000175">
    <property type="entry name" value="Na/ntran_symport"/>
</dbReference>
<organism evidence="12 13">
    <name type="scientific">Plectus sambesii</name>
    <dbReference type="NCBI Taxonomy" id="2011161"/>
    <lineage>
        <taxon>Eukaryota</taxon>
        <taxon>Metazoa</taxon>
        <taxon>Ecdysozoa</taxon>
        <taxon>Nematoda</taxon>
        <taxon>Chromadorea</taxon>
        <taxon>Plectida</taxon>
        <taxon>Plectina</taxon>
        <taxon>Plectoidea</taxon>
        <taxon>Plectidae</taxon>
        <taxon>Plectus</taxon>
    </lineage>
</organism>
<keyword evidence="12" id="KW-1185">Reference proteome</keyword>
<keyword evidence="8" id="KW-1015">Disulfide bond</keyword>
<protein>
    <recommendedName>
        <fullName evidence="9">Transporter</fullName>
    </recommendedName>
</protein>
<feature type="disulfide bond" evidence="8">
    <location>
        <begin position="140"/>
        <end position="149"/>
    </location>
</feature>
<feature type="transmembrane region" description="Helical" evidence="11">
    <location>
        <begin position="554"/>
        <end position="575"/>
    </location>
</feature>
<evidence type="ECO:0000256" key="8">
    <source>
        <dbReference type="PIRSR" id="PIRSR600175-2"/>
    </source>
</evidence>
<dbReference type="PANTHER" id="PTHR11616">
    <property type="entry name" value="SODIUM/CHLORIDE DEPENDENT TRANSPORTER"/>
    <property type="match status" value="1"/>
</dbReference>
<feature type="region of interest" description="Disordered" evidence="10">
    <location>
        <begin position="624"/>
        <end position="666"/>
    </location>
</feature>
<dbReference type="InterPro" id="IPR037272">
    <property type="entry name" value="SNS_sf"/>
</dbReference>
<reference evidence="13" key="1">
    <citation type="submission" date="2022-11" db="UniProtKB">
        <authorList>
            <consortium name="WormBaseParasite"/>
        </authorList>
    </citation>
    <scope>IDENTIFICATION</scope>
</reference>
<feature type="binding site" evidence="7">
    <location>
        <position position="31"/>
    </location>
    <ligand>
        <name>Na(+)</name>
        <dbReference type="ChEBI" id="CHEBI:29101"/>
        <label>1</label>
    </ligand>
</feature>
<evidence type="ECO:0000256" key="5">
    <source>
        <dbReference type="ARBA" id="ARBA00022989"/>
    </source>
</evidence>
<keyword evidence="2 9" id="KW-0813">Transport</keyword>
<evidence type="ECO:0000256" key="10">
    <source>
        <dbReference type="SAM" id="MobiDB-lite"/>
    </source>
</evidence>
<feature type="binding site" evidence="7">
    <location>
        <position position="402"/>
    </location>
    <ligand>
        <name>Na(+)</name>
        <dbReference type="ChEBI" id="CHEBI:29101"/>
        <label>1</label>
    </ligand>
</feature>
<feature type="transmembrane region" description="Helical" evidence="11">
    <location>
        <begin position="385"/>
        <end position="408"/>
    </location>
</feature>
<dbReference type="GO" id="GO:0005886">
    <property type="term" value="C:plasma membrane"/>
    <property type="evidence" value="ECO:0007669"/>
    <property type="project" value="TreeGrafter"/>
</dbReference>
<keyword evidence="4 9" id="KW-0769">Symport</keyword>
<keyword evidence="6 11" id="KW-0472">Membrane</keyword>
<feature type="transmembrane region" description="Helical" evidence="11">
    <location>
        <begin position="429"/>
        <end position="455"/>
    </location>
</feature>
<feature type="transmembrane region" description="Helical" evidence="11">
    <location>
        <begin position="93"/>
        <end position="113"/>
    </location>
</feature>
<comment type="subcellular location">
    <subcellularLocation>
        <location evidence="1">Membrane</location>
        <topology evidence="1">Multi-pass membrane protein</topology>
    </subcellularLocation>
</comment>
<dbReference type="PRINTS" id="PR00176">
    <property type="entry name" value="NANEUSMPORT"/>
</dbReference>
<keyword evidence="7" id="KW-0915">Sodium</keyword>
<feature type="transmembrane region" description="Helical" evidence="11">
    <location>
        <begin position="52"/>
        <end position="72"/>
    </location>
</feature>
<evidence type="ECO:0000256" key="9">
    <source>
        <dbReference type="RuleBase" id="RU003732"/>
    </source>
</evidence>
<feature type="transmembrane region" description="Helical" evidence="11">
    <location>
        <begin position="240"/>
        <end position="257"/>
    </location>
</feature>
<accession>A0A914W806</accession>
<feature type="binding site" evidence="7">
    <location>
        <position position="34"/>
    </location>
    <ligand>
        <name>Na(+)</name>
        <dbReference type="ChEBI" id="CHEBI:29101"/>
        <label>1</label>
    </ligand>
</feature>
<evidence type="ECO:0000256" key="6">
    <source>
        <dbReference type="ARBA" id="ARBA00023136"/>
    </source>
</evidence>
<dbReference type="Proteomes" id="UP000887566">
    <property type="component" value="Unplaced"/>
</dbReference>